<evidence type="ECO:0000313" key="2">
    <source>
        <dbReference type="EMBL" id="CAK0909279.1"/>
    </source>
</evidence>
<accession>A0ABN9YE66</accession>
<organism evidence="2 3">
    <name type="scientific">Prorocentrum cordatum</name>
    <dbReference type="NCBI Taxonomy" id="2364126"/>
    <lineage>
        <taxon>Eukaryota</taxon>
        <taxon>Sar</taxon>
        <taxon>Alveolata</taxon>
        <taxon>Dinophyceae</taxon>
        <taxon>Prorocentrales</taxon>
        <taxon>Prorocentraceae</taxon>
        <taxon>Prorocentrum</taxon>
    </lineage>
</organism>
<dbReference type="EMBL" id="CAUYUJ010022170">
    <property type="protein sequence ID" value="CAK0909279.1"/>
    <property type="molecule type" value="Genomic_DNA"/>
</dbReference>
<dbReference type="Proteomes" id="UP001189429">
    <property type="component" value="Unassembled WGS sequence"/>
</dbReference>
<reference evidence="2" key="1">
    <citation type="submission" date="2023-10" db="EMBL/GenBank/DDBJ databases">
        <authorList>
            <person name="Chen Y."/>
            <person name="Shah S."/>
            <person name="Dougan E. K."/>
            <person name="Thang M."/>
            <person name="Chan C."/>
        </authorList>
    </citation>
    <scope>NUCLEOTIDE SEQUENCE [LARGE SCALE GENOMIC DNA]</scope>
</reference>
<proteinExistence type="predicted"/>
<comment type="caution">
    <text evidence="2">The sequence shown here is derived from an EMBL/GenBank/DDBJ whole genome shotgun (WGS) entry which is preliminary data.</text>
</comment>
<evidence type="ECO:0000256" key="1">
    <source>
        <dbReference type="SAM" id="MobiDB-lite"/>
    </source>
</evidence>
<name>A0ABN9YE66_9DINO</name>
<sequence length="174" mass="18758">MKTCIAQAARARQRATPGRARGRAAPDAEEDEKEEEEEEEEEEDRGKGERTGQRRNDIGGSCHCPDAGAPYPRSDVEGAGPRPALQPLPPRGLARGAGGFAGGQPREGASVRSTVLAAELRYLQGPARCRPFSLAPIYNRPVLENGLLALLHPRLPPPFQRLGRHSPAGGYSRH</sequence>
<keyword evidence="3" id="KW-1185">Reference proteome</keyword>
<feature type="region of interest" description="Disordered" evidence="1">
    <location>
        <begin position="1"/>
        <end position="109"/>
    </location>
</feature>
<feature type="compositionally biased region" description="Low complexity" evidence="1">
    <location>
        <begin position="1"/>
        <end position="25"/>
    </location>
</feature>
<feature type="compositionally biased region" description="Acidic residues" evidence="1">
    <location>
        <begin position="27"/>
        <end position="43"/>
    </location>
</feature>
<gene>
    <name evidence="2" type="ORF">PCOR1329_LOCUS83733</name>
</gene>
<protein>
    <submittedName>
        <fullName evidence="2">Uncharacterized protein</fullName>
    </submittedName>
</protein>
<feature type="compositionally biased region" description="Basic and acidic residues" evidence="1">
    <location>
        <begin position="44"/>
        <end position="57"/>
    </location>
</feature>
<evidence type="ECO:0000313" key="3">
    <source>
        <dbReference type="Proteomes" id="UP001189429"/>
    </source>
</evidence>